<dbReference type="InterPro" id="IPR004761">
    <property type="entry name" value="Spore_GerAB"/>
</dbReference>
<keyword evidence="6 8" id="KW-1133">Transmembrane helix</keyword>
<comment type="caution">
    <text evidence="9">The sequence shown here is derived from an EMBL/GenBank/DDBJ whole genome shotgun (WGS) entry which is preliminary data.</text>
</comment>
<comment type="similarity">
    <text evidence="2">Belongs to the amino acid-polyamine-organocation (APC) superfamily. Spore germination protein (SGP) (TC 2.A.3.9) family.</text>
</comment>
<reference evidence="10" key="1">
    <citation type="submission" date="2015-07" db="EMBL/GenBank/DDBJ databases">
        <title>Genome sequencing project for genomic taxonomy and phylogenomics of Bacillus-like bacteria.</title>
        <authorList>
            <person name="Liu B."/>
            <person name="Wang J."/>
            <person name="Zhu Y."/>
            <person name="Liu G."/>
            <person name="Chen Q."/>
            <person name="Chen Z."/>
            <person name="Lan J."/>
            <person name="Che J."/>
            <person name="Ge C."/>
            <person name="Shi H."/>
            <person name="Pan Z."/>
            <person name="Liu X."/>
        </authorList>
    </citation>
    <scope>NUCLEOTIDE SEQUENCE [LARGE SCALE GENOMIC DNA]</scope>
    <source>
        <strain evidence="10">FJAT-27997</strain>
    </source>
</reference>
<evidence type="ECO:0000256" key="3">
    <source>
        <dbReference type="ARBA" id="ARBA00022448"/>
    </source>
</evidence>
<comment type="subcellular location">
    <subcellularLocation>
        <location evidence="1">Membrane</location>
        <topology evidence="1">Multi-pass membrane protein</topology>
    </subcellularLocation>
</comment>
<keyword evidence="5 8" id="KW-0812">Transmembrane</keyword>
<dbReference type="NCBIfam" id="TIGR00912">
    <property type="entry name" value="2A0309"/>
    <property type="match status" value="1"/>
</dbReference>
<feature type="transmembrane region" description="Helical" evidence="8">
    <location>
        <begin position="204"/>
        <end position="229"/>
    </location>
</feature>
<evidence type="ECO:0000313" key="9">
    <source>
        <dbReference type="EMBL" id="KMY52225.1"/>
    </source>
</evidence>
<feature type="transmembrane region" description="Helical" evidence="8">
    <location>
        <begin position="173"/>
        <end position="197"/>
    </location>
</feature>
<sequence>MQFILVIHGLQVGVGVLELPRKLAETAGTDGWISIILGWILTTIASLIIIQVMKKNPHGSILELVTQNFGKLIGKLVTILFALYFAALSVIILIRESLFIQKWLLPQTAFPVLLLLLIIPSYLIVQHNIRVLARYSEFIFYISLWIFIVYLIPTKEAHLLNLLPVLKDGMKPILQAVHSTLLSFIGFEAAFFLYPFLRQKQAAALGIVVANTLSMLLFLIVTIAAFSFFSPDEITQFKEPVINMFKVIEFQFIERLEIIFLTYYIFVISTTALPLLFLTVFCTSKLTGRQDRHSRHLIWFFSALFIYVLMSSPTFQQNSQWQGKIANLSIFVAYLLPLFLWMFLWVKHLFQRRELH</sequence>
<feature type="transmembrane region" description="Helical" evidence="8">
    <location>
        <begin position="325"/>
        <end position="346"/>
    </location>
</feature>
<dbReference type="PATRIC" id="fig|1679170.3.peg.1011"/>
<dbReference type="Proteomes" id="UP000037146">
    <property type="component" value="Unassembled WGS sequence"/>
</dbReference>
<feature type="transmembrane region" description="Helical" evidence="8">
    <location>
        <begin position="296"/>
        <end position="313"/>
    </location>
</feature>
<keyword evidence="4" id="KW-0309">Germination</keyword>
<proteinExistence type="inferred from homology"/>
<dbReference type="PANTHER" id="PTHR34975:SF2">
    <property type="entry name" value="SPORE GERMINATION PROTEIN A2"/>
    <property type="match status" value="1"/>
</dbReference>
<dbReference type="Pfam" id="PF03845">
    <property type="entry name" value="Spore_permease"/>
    <property type="match status" value="1"/>
</dbReference>
<protein>
    <submittedName>
        <fullName evidence="9">Spore gernimation protein</fullName>
    </submittedName>
</protein>
<accession>A0A0K9H056</accession>
<evidence type="ECO:0000256" key="5">
    <source>
        <dbReference type="ARBA" id="ARBA00022692"/>
    </source>
</evidence>
<keyword evidence="10" id="KW-1185">Reference proteome</keyword>
<gene>
    <name evidence="9" type="ORF">AC625_04755</name>
</gene>
<dbReference type="AlphaFoldDB" id="A0A0K9H056"/>
<feature type="transmembrane region" description="Helical" evidence="8">
    <location>
        <begin position="106"/>
        <end position="125"/>
    </location>
</feature>
<keyword evidence="7 8" id="KW-0472">Membrane</keyword>
<dbReference type="EMBL" id="LFZW01000001">
    <property type="protein sequence ID" value="KMY52225.1"/>
    <property type="molecule type" value="Genomic_DNA"/>
</dbReference>
<evidence type="ECO:0000313" key="10">
    <source>
        <dbReference type="Proteomes" id="UP000037146"/>
    </source>
</evidence>
<evidence type="ECO:0000256" key="2">
    <source>
        <dbReference type="ARBA" id="ARBA00007998"/>
    </source>
</evidence>
<feature type="transmembrane region" description="Helical" evidence="8">
    <location>
        <begin position="261"/>
        <end position="284"/>
    </location>
</feature>
<evidence type="ECO:0000256" key="6">
    <source>
        <dbReference type="ARBA" id="ARBA00022989"/>
    </source>
</evidence>
<dbReference type="GO" id="GO:0009847">
    <property type="term" value="P:spore germination"/>
    <property type="evidence" value="ECO:0007669"/>
    <property type="project" value="InterPro"/>
</dbReference>
<dbReference type="Gene3D" id="1.20.1740.10">
    <property type="entry name" value="Amino acid/polyamine transporter I"/>
    <property type="match status" value="1"/>
</dbReference>
<feature type="transmembrane region" description="Helical" evidence="8">
    <location>
        <begin position="72"/>
        <end position="94"/>
    </location>
</feature>
<dbReference type="STRING" id="1679170.AC625_04755"/>
<evidence type="ECO:0000256" key="4">
    <source>
        <dbReference type="ARBA" id="ARBA00022544"/>
    </source>
</evidence>
<evidence type="ECO:0000256" key="7">
    <source>
        <dbReference type="ARBA" id="ARBA00023136"/>
    </source>
</evidence>
<name>A0A0K9H056_9BACI</name>
<dbReference type="PANTHER" id="PTHR34975">
    <property type="entry name" value="SPORE GERMINATION PROTEIN A2"/>
    <property type="match status" value="1"/>
</dbReference>
<evidence type="ECO:0000256" key="8">
    <source>
        <dbReference type="SAM" id="Phobius"/>
    </source>
</evidence>
<feature type="transmembrane region" description="Helical" evidence="8">
    <location>
        <begin position="31"/>
        <end position="52"/>
    </location>
</feature>
<keyword evidence="3" id="KW-0813">Transport</keyword>
<organism evidence="9 10">
    <name type="scientific">Peribacillus loiseleuriae</name>
    <dbReference type="NCBI Taxonomy" id="1679170"/>
    <lineage>
        <taxon>Bacteria</taxon>
        <taxon>Bacillati</taxon>
        <taxon>Bacillota</taxon>
        <taxon>Bacilli</taxon>
        <taxon>Bacillales</taxon>
        <taxon>Bacillaceae</taxon>
        <taxon>Peribacillus</taxon>
    </lineage>
</organism>
<dbReference type="GO" id="GO:0016020">
    <property type="term" value="C:membrane"/>
    <property type="evidence" value="ECO:0007669"/>
    <property type="project" value="UniProtKB-SubCell"/>
</dbReference>
<evidence type="ECO:0000256" key="1">
    <source>
        <dbReference type="ARBA" id="ARBA00004141"/>
    </source>
</evidence>
<feature type="transmembrane region" description="Helical" evidence="8">
    <location>
        <begin position="132"/>
        <end position="153"/>
    </location>
</feature>